<gene>
    <name evidence="1" type="ORF">EC973_000341</name>
</gene>
<dbReference type="AlphaFoldDB" id="A0A8H7EJI6"/>
<accession>A0A8H7EJI6</accession>
<reference evidence="1" key="1">
    <citation type="submission" date="2020-01" db="EMBL/GenBank/DDBJ databases">
        <title>Genome Sequencing of Three Apophysomyces-Like Fungal Strains Confirms a Novel Fungal Genus in the Mucoromycota with divergent Burkholderia-like Endosymbiotic Bacteria.</title>
        <authorList>
            <person name="Stajich J.E."/>
            <person name="Macias A.M."/>
            <person name="Carter-House D."/>
            <person name="Lovett B."/>
            <person name="Kasson L.R."/>
            <person name="Berry K."/>
            <person name="Grigoriev I."/>
            <person name="Chang Y."/>
            <person name="Spatafora J."/>
            <person name="Kasson M.T."/>
        </authorList>
    </citation>
    <scope>NUCLEOTIDE SEQUENCE</scope>
    <source>
        <strain evidence="1">NRRL A-21654</strain>
    </source>
</reference>
<proteinExistence type="predicted"/>
<dbReference type="Proteomes" id="UP000605846">
    <property type="component" value="Unassembled WGS sequence"/>
</dbReference>
<protein>
    <recommendedName>
        <fullName evidence="3">Tyr recombinase domain-containing protein</fullName>
    </recommendedName>
</protein>
<name>A0A8H7EJI6_9FUNG</name>
<dbReference type="EMBL" id="JABAYA010001012">
    <property type="protein sequence ID" value="KAF7720368.1"/>
    <property type="molecule type" value="Genomic_DNA"/>
</dbReference>
<dbReference type="GO" id="GO:0015074">
    <property type="term" value="P:DNA integration"/>
    <property type="evidence" value="ECO:0007669"/>
    <property type="project" value="InterPro"/>
</dbReference>
<keyword evidence="2" id="KW-1185">Reference proteome</keyword>
<evidence type="ECO:0008006" key="3">
    <source>
        <dbReference type="Google" id="ProtNLM"/>
    </source>
</evidence>
<dbReference type="OrthoDB" id="5588333at2759"/>
<evidence type="ECO:0000313" key="1">
    <source>
        <dbReference type="EMBL" id="KAF7720368.1"/>
    </source>
</evidence>
<organism evidence="1 2">
    <name type="scientific">Apophysomyces ossiformis</name>
    <dbReference type="NCBI Taxonomy" id="679940"/>
    <lineage>
        <taxon>Eukaryota</taxon>
        <taxon>Fungi</taxon>
        <taxon>Fungi incertae sedis</taxon>
        <taxon>Mucoromycota</taxon>
        <taxon>Mucoromycotina</taxon>
        <taxon>Mucoromycetes</taxon>
        <taxon>Mucorales</taxon>
        <taxon>Mucorineae</taxon>
        <taxon>Mucoraceae</taxon>
        <taxon>Apophysomyces</taxon>
    </lineage>
</organism>
<dbReference type="GO" id="GO:0006310">
    <property type="term" value="P:DNA recombination"/>
    <property type="evidence" value="ECO:0007669"/>
    <property type="project" value="InterPro"/>
</dbReference>
<dbReference type="GO" id="GO:0003677">
    <property type="term" value="F:DNA binding"/>
    <property type="evidence" value="ECO:0007669"/>
    <property type="project" value="InterPro"/>
</dbReference>
<comment type="caution">
    <text evidence="1">The sequence shown here is derived from an EMBL/GenBank/DDBJ whole genome shotgun (WGS) entry which is preliminary data.</text>
</comment>
<dbReference type="Gene3D" id="1.10.443.10">
    <property type="entry name" value="Intergrase catalytic core"/>
    <property type="match status" value="1"/>
</dbReference>
<sequence length="175" mass="19197">MAAFLRPSDLHRIQLQQSRVDEEDRLHLSIYAPKETRGGRRIIKTLIVHPLPSDPSLCPVKAYVALRDHPDARLRPPDSLLVNSVDVAAGVQVATISGWLRRLLAKSLTDATSSAPSVRSVASDLALLRGAALEDVLTMGNWSSSTVFDTHYRRTRQLAGNISARVLQAGDELQD</sequence>
<evidence type="ECO:0000313" key="2">
    <source>
        <dbReference type="Proteomes" id="UP000605846"/>
    </source>
</evidence>
<dbReference type="InterPro" id="IPR013762">
    <property type="entry name" value="Integrase-like_cat_sf"/>
</dbReference>